<gene>
    <name evidence="4" type="ORF">MM415A00110_0003</name>
    <name evidence="2" type="ORF">MM415B00633_0022</name>
    <name evidence="1" type="ORF">TM448A00090_0073</name>
    <name evidence="3" type="ORF">TM448B00221_0031</name>
</gene>
<protein>
    <submittedName>
        <fullName evidence="1">Putative sigma-70 region domain containing protein</fullName>
    </submittedName>
</protein>
<dbReference type="EMBL" id="MT144601">
    <property type="protein sequence ID" value="QJH94477.1"/>
    <property type="molecule type" value="Genomic_DNA"/>
</dbReference>
<evidence type="ECO:0000313" key="4">
    <source>
        <dbReference type="EMBL" id="QJI04682.1"/>
    </source>
</evidence>
<dbReference type="Gene3D" id="1.10.10.60">
    <property type="entry name" value="Homeodomain-like"/>
    <property type="match status" value="1"/>
</dbReference>
<dbReference type="EMBL" id="MT145189">
    <property type="protein sequence ID" value="QJI04682.1"/>
    <property type="molecule type" value="Genomic_DNA"/>
</dbReference>
<accession>A0A6H1Z9X3</accession>
<organism evidence="1">
    <name type="scientific">viral metagenome</name>
    <dbReference type="NCBI Taxonomy" id="1070528"/>
    <lineage>
        <taxon>unclassified sequences</taxon>
        <taxon>metagenomes</taxon>
        <taxon>organismal metagenomes</taxon>
    </lineage>
</organism>
<name>A0A6H1Z9X3_9ZZZZ</name>
<dbReference type="InterPro" id="IPR013324">
    <property type="entry name" value="RNA_pol_sigma_r3/r4-like"/>
</dbReference>
<evidence type="ECO:0000313" key="1">
    <source>
        <dbReference type="EMBL" id="QJA44241.1"/>
    </source>
</evidence>
<evidence type="ECO:0000313" key="2">
    <source>
        <dbReference type="EMBL" id="QJA63338.1"/>
    </source>
</evidence>
<dbReference type="AlphaFoldDB" id="A0A6H1Z9X3"/>
<reference evidence="1" key="1">
    <citation type="submission" date="2020-03" db="EMBL/GenBank/DDBJ databases">
        <title>The deep terrestrial virosphere.</title>
        <authorList>
            <person name="Holmfeldt K."/>
            <person name="Nilsson E."/>
            <person name="Simone D."/>
            <person name="Lopez-Fernandez M."/>
            <person name="Wu X."/>
            <person name="de Brujin I."/>
            <person name="Lundin D."/>
            <person name="Andersson A."/>
            <person name="Bertilsson S."/>
            <person name="Dopson M."/>
        </authorList>
    </citation>
    <scope>NUCLEOTIDE SEQUENCE</scope>
    <source>
        <strain evidence="4">MM415A00110</strain>
        <strain evidence="2">MM415B00633</strain>
        <strain evidence="1">TM448A00090</strain>
        <strain evidence="3">TM448B00221</strain>
    </source>
</reference>
<evidence type="ECO:0000313" key="3">
    <source>
        <dbReference type="EMBL" id="QJH94477.1"/>
    </source>
</evidence>
<sequence>MNVCKIAVCKACGNTFELKSNHTKWCEGCRHNEYKKYKRAYYEKYGEKYREKKRQKTQMAKVVRKQEWILKYKEILLMREQGMTFKEIGEKLGCTKQYIHQVYTILKKEN</sequence>
<dbReference type="EMBL" id="MT141495">
    <property type="protein sequence ID" value="QJA63338.1"/>
    <property type="molecule type" value="Genomic_DNA"/>
</dbReference>
<proteinExistence type="predicted"/>
<dbReference type="SUPFAM" id="SSF88659">
    <property type="entry name" value="Sigma3 and sigma4 domains of RNA polymerase sigma factors"/>
    <property type="match status" value="1"/>
</dbReference>
<dbReference type="EMBL" id="MT143974">
    <property type="protein sequence ID" value="QJA44241.1"/>
    <property type="molecule type" value="Genomic_DNA"/>
</dbReference>